<name>A0A401RK63_CHIPU</name>
<dbReference type="GO" id="GO:0002764">
    <property type="term" value="P:immune response-regulating signaling pathway"/>
    <property type="evidence" value="ECO:0007669"/>
    <property type="project" value="InterPro"/>
</dbReference>
<evidence type="ECO:0000313" key="4">
    <source>
        <dbReference type="Proteomes" id="UP000287033"/>
    </source>
</evidence>
<gene>
    <name evidence="3" type="ORF">chiPu_0017972</name>
</gene>
<dbReference type="EMBL" id="BEZZ01001429">
    <property type="protein sequence ID" value="GCC18543.1"/>
    <property type="molecule type" value="Genomic_DNA"/>
</dbReference>
<dbReference type="InterPro" id="IPR031428">
    <property type="entry name" value="LAT2"/>
</dbReference>
<feature type="transmembrane region" description="Helical" evidence="2">
    <location>
        <begin position="18"/>
        <end position="36"/>
    </location>
</feature>
<protein>
    <recommendedName>
        <fullName evidence="5">Linker for activation of T-cells family member 2</fullName>
    </recommendedName>
</protein>
<dbReference type="GO" id="GO:0042113">
    <property type="term" value="P:B cell activation"/>
    <property type="evidence" value="ECO:0007669"/>
    <property type="project" value="InterPro"/>
</dbReference>
<keyword evidence="4" id="KW-1185">Reference proteome</keyword>
<keyword evidence="2" id="KW-0472">Membrane</keyword>
<keyword evidence="2" id="KW-0812">Transmembrane</keyword>
<evidence type="ECO:0000313" key="3">
    <source>
        <dbReference type="EMBL" id="GCC18543.1"/>
    </source>
</evidence>
<keyword evidence="2" id="KW-1133">Transmembrane helix</keyword>
<sequence>MANRGVPEIAAGMNQVELWLGVLSVLPLAVLVMLCSRCRLFGNRTIIREENRKAGQSVHIISTRTNSKARTRDGEYGSLKSFTFTSSTRNPLAAEYYCFPAEYLKPPHDDDSTSYENVEIRKTESHTSVESGASYENCEYAVKWKLQQEPEEKTYMNNSEEDEEPDYINTFPCPSL</sequence>
<accession>A0A401RK63</accession>
<reference evidence="3 4" key="1">
    <citation type="journal article" date="2018" name="Nat. Ecol. Evol.">
        <title>Shark genomes provide insights into elasmobranch evolution and the origin of vertebrates.</title>
        <authorList>
            <person name="Hara Y"/>
            <person name="Yamaguchi K"/>
            <person name="Onimaru K"/>
            <person name="Kadota M"/>
            <person name="Koyanagi M"/>
            <person name="Keeley SD"/>
            <person name="Tatsumi K"/>
            <person name="Tanaka K"/>
            <person name="Motone F"/>
            <person name="Kageyama Y"/>
            <person name="Nozu R"/>
            <person name="Adachi N"/>
            <person name="Nishimura O"/>
            <person name="Nakagawa R"/>
            <person name="Tanegashima C"/>
            <person name="Kiyatake I"/>
            <person name="Matsumoto R"/>
            <person name="Murakumo K"/>
            <person name="Nishida K"/>
            <person name="Terakita A"/>
            <person name="Kuratani S"/>
            <person name="Sato K"/>
            <person name="Hyodo S Kuraku.S."/>
        </authorList>
    </citation>
    <scope>NUCLEOTIDE SEQUENCE [LARGE SCALE GENOMIC DNA]</scope>
</reference>
<dbReference type="AlphaFoldDB" id="A0A401RK63"/>
<organism evidence="3 4">
    <name type="scientific">Chiloscyllium punctatum</name>
    <name type="common">Brownbanded bambooshark</name>
    <name type="synonym">Hemiscyllium punctatum</name>
    <dbReference type="NCBI Taxonomy" id="137246"/>
    <lineage>
        <taxon>Eukaryota</taxon>
        <taxon>Metazoa</taxon>
        <taxon>Chordata</taxon>
        <taxon>Craniata</taxon>
        <taxon>Vertebrata</taxon>
        <taxon>Chondrichthyes</taxon>
        <taxon>Elasmobranchii</taxon>
        <taxon>Galeomorphii</taxon>
        <taxon>Galeoidea</taxon>
        <taxon>Orectolobiformes</taxon>
        <taxon>Hemiscylliidae</taxon>
        <taxon>Chiloscyllium</taxon>
    </lineage>
</organism>
<dbReference type="OMA" id="YENCEYA"/>
<feature type="region of interest" description="Disordered" evidence="1">
    <location>
        <begin position="152"/>
        <end position="176"/>
    </location>
</feature>
<evidence type="ECO:0000256" key="1">
    <source>
        <dbReference type="SAM" id="MobiDB-lite"/>
    </source>
</evidence>
<dbReference type="Pfam" id="PF15703">
    <property type="entry name" value="LAT2"/>
    <property type="match status" value="1"/>
</dbReference>
<comment type="caution">
    <text evidence="3">The sequence shown here is derived from an EMBL/GenBank/DDBJ whole genome shotgun (WGS) entry which is preliminary data.</text>
</comment>
<proteinExistence type="predicted"/>
<evidence type="ECO:0008006" key="5">
    <source>
        <dbReference type="Google" id="ProtNLM"/>
    </source>
</evidence>
<dbReference type="Proteomes" id="UP000287033">
    <property type="component" value="Unassembled WGS sequence"/>
</dbReference>
<evidence type="ECO:0000256" key="2">
    <source>
        <dbReference type="SAM" id="Phobius"/>
    </source>
</evidence>
<dbReference type="OrthoDB" id="9447847at2759"/>